<protein>
    <submittedName>
        <fullName evidence="2">Str. FM013</fullName>
    </submittedName>
</protein>
<reference evidence="2 3" key="1">
    <citation type="journal article" date="2014" name="Nat. Commun.">
        <title>Multiple recent horizontal transfers of a large genomic region in cheese making fungi.</title>
        <authorList>
            <person name="Cheeseman K."/>
            <person name="Ropars J."/>
            <person name="Renault P."/>
            <person name="Dupont J."/>
            <person name="Gouzy J."/>
            <person name="Branca A."/>
            <person name="Abraham A.L."/>
            <person name="Ceppi M."/>
            <person name="Conseiller E."/>
            <person name="Debuchy R."/>
            <person name="Malagnac F."/>
            <person name="Goarin A."/>
            <person name="Silar P."/>
            <person name="Lacoste S."/>
            <person name="Sallet E."/>
            <person name="Bensimon A."/>
            <person name="Giraud T."/>
            <person name="Brygoo Y."/>
        </authorList>
    </citation>
    <scope>NUCLEOTIDE SEQUENCE [LARGE SCALE GENOMIC DNA]</scope>
    <source>
        <strain evidence="3">FM 013</strain>
    </source>
</reference>
<proteinExistence type="predicted"/>
<feature type="region of interest" description="Disordered" evidence="1">
    <location>
        <begin position="41"/>
        <end position="61"/>
    </location>
</feature>
<feature type="region of interest" description="Disordered" evidence="1">
    <location>
        <begin position="1"/>
        <end position="26"/>
    </location>
</feature>
<keyword evidence="3" id="KW-1185">Reference proteome</keyword>
<dbReference type="Proteomes" id="UP000053732">
    <property type="component" value="Unassembled WGS sequence"/>
</dbReference>
<dbReference type="EMBL" id="HG793196">
    <property type="protein sequence ID" value="CRL30908.1"/>
    <property type="molecule type" value="Genomic_DNA"/>
</dbReference>
<organism evidence="2 3">
    <name type="scientific">Penicillium camemberti (strain FM 013)</name>
    <dbReference type="NCBI Taxonomy" id="1429867"/>
    <lineage>
        <taxon>Eukaryota</taxon>
        <taxon>Fungi</taxon>
        <taxon>Dikarya</taxon>
        <taxon>Ascomycota</taxon>
        <taxon>Pezizomycotina</taxon>
        <taxon>Eurotiomycetes</taxon>
        <taxon>Eurotiomycetidae</taxon>
        <taxon>Eurotiales</taxon>
        <taxon>Aspergillaceae</taxon>
        <taxon>Penicillium</taxon>
    </lineage>
</organism>
<sequence>MNAGGLDLLHGRDHLVPSHNPAKSGRHMVYHCSDRFTESSIGVPKKTTQTHPPVRPAPAVGAEYLTGTTGFL</sequence>
<dbReference type="AlphaFoldDB" id="A0A0G4PX73"/>
<name>A0A0G4PX73_PENC3</name>
<evidence type="ECO:0000313" key="2">
    <source>
        <dbReference type="EMBL" id="CRL30908.1"/>
    </source>
</evidence>
<accession>A0A0G4PX73</accession>
<evidence type="ECO:0000256" key="1">
    <source>
        <dbReference type="SAM" id="MobiDB-lite"/>
    </source>
</evidence>
<gene>
    <name evidence="2" type="ORF">PCAMFM013_S063g000014</name>
</gene>
<evidence type="ECO:0000313" key="3">
    <source>
        <dbReference type="Proteomes" id="UP000053732"/>
    </source>
</evidence>